<dbReference type="SUPFAM" id="SSF53474">
    <property type="entry name" value="alpha/beta-Hydrolases"/>
    <property type="match status" value="1"/>
</dbReference>
<dbReference type="RefSeq" id="WP_132122793.1">
    <property type="nucleotide sequence ID" value="NZ_SLWS01000008.1"/>
</dbReference>
<dbReference type="PANTHER" id="PTHR43798">
    <property type="entry name" value="MONOACYLGLYCEROL LIPASE"/>
    <property type="match status" value="1"/>
</dbReference>
<evidence type="ECO:0000259" key="1">
    <source>
        <dbReference type="Pfam" id="PF00561"/>
    </source>
</evidence>
<dbReference type="InterPro" id="IPR050266">
    <property type="entry name" value="AB_hydrolase_sf"/>
</dbReference>
<dbReference type="InterPro" id="IPR000073">
    <property type="entry name" value="AB_hydrolase_1"/>
</dbReference>
<dbReference type="GO" id="GO:0003824">
    <property type="term" value="F:catalytic activity"/>
    <property type="evidence" value="ECO:0007669"/>
    <property type="project" value="UniProtKB-ARBA"/>
</dbReference>
<proteinExistence type="predicted"/>
<protein>
    <submittedName>
        <fullName evidence="2">Pimeloyl-ACP methyl ester carboxylesterase</fullName>
    </submittedName>
</protein>
<reference evidence="2 3" key="1">
    <citation type="submission" date="2019-03" db="EMBL/GenBank/DDBJ databases">
        <title>Genomic Encyclopedia of Type Strains, Phase IV (KMG-IV): sequencing the most valuable type-strain genomes for metagenomic binning, comparative biology and taxonomic classification.</title>
        <authorList>
            <person name="Goeker M."/>
        </authorList>
    </citation>
    <scope>NUCLEOTIDE SEQUENCE [LARGE SCALE GENOMIC DNA]</scope>
    <source>
        <strain evidence="2 3">DSM 45934</strain>
    </source>
</reference>
<dbReference type="EMBL" id="SLWS01000008">
    <property type="protein sequence ID" value="TCO55025.1"/>
    <property type="molecule type" value="Genomic_DNA"/>
</dbReference>
<name>A0A4R2JLG2_9PSEU</name>
<sequence length="279" mass="29118">MPTFVSYDGTELDYHVLGTGRPLLCVPGGPGRAAAYLGNLGGLDTSRQLVLLDPRGVGDSPDPADPTTFRVDRLVADLDALRAHLGLDRMDLLAHSAGAILGTLYAAAHPDRVANLALITPNLAAIDVHGTDDELAAALRNRAGEPWYASARAALDKILGGDLTLATFHESRPLFYGRWDDAARAHAGVGIAERHVAAREGYFAGVTLDAPATKAALTELTAPVLLYAGELDAMVTPATLRTAIPRFPDATVVVGAGAGHFPWVDDPTGFAAAVNAFLG</sequence>
<organism evidence="2 3">
    <name type="scientific">Actinocrispum wychmicini</name>
    <dbReference type="NCBI Taxonomy" id="1213861"/>
    <lineage>
        <taxon>Bacteria</taxon>
        <taxon>Bacillati</taxon>
        <taxon>Actinomycetota</taxon>
        <taxon>Actinomycetes</taxon>
        <taxon>Pseudonocardiales</taxon>
        <taxon>Pseudonocardiaceae</taxon>
        <taxon>Actinocrispum</taxon>
    </lineage>
</organism>
<gene>
    <name evidence="2" type="ORF">EV192_108313</name>
</gene>
<accession>A0A4R2JLG2</accession>
<dbReference type="Gene3D" id="3.40.50.1820">
    <property type="entry name" value="alpha/beta hydrolase"/>
    <property type="match status" value="1"/>
</dbReference>
<dbReference type="Proteomes" id="UP000295680">
    <property type="component" value="Unassembled WGS sequence"/>
</dbReference>
<dbReference type="InterPro" id="IPR029058">
    <property type="entry name" value="AB_hydrolase_fold"/>
</dbReference>
<keyword evidence="3" id="KW-1185">Reference proteome</keyword>
<feature type="domain" description="AB hydrolase-1" evidence="1">
    <location>
        <begin position="22"/>
        <end position="266"/>
    </location>
</feature>
<dbReference type="Pfam" id="PF00561">
    <property type="entry name" value="Abhydrolase_1"/>
    <property type="match status" value="1"/>
</dbReference>
<evidence type="ECO:0000313" key="3">
    <source>
        <dbReference type="Proteomes" id="UP000295680"/>
    </source>
</evidence>
<dbReference type="AlphaFoldDB" id="A0A4R2JLG2"/>
<evidence type="ECO:0000313" key="2">
    <source>
        <dbReference type="EMBL" id="TCO55025.1"/>
    </source>
</evidence>
<dbReference type="OrthoDB" id="9796770at2"/>
<dbReference type="GO" id="GO:0016020">
    <property type="term" value="C:membrane"/>
    <property type="evidence" value="ECO:0007669"/>
    <property type="project" value="TreeGrafter"/>
</dbReference>
<dbReference type="PANTHER" id="PTHR43798:SF33">
    <property type="entry name" value="HYDROLASE, PUTATIVE (AFU_ORTHOLOGUE AFUA_2G14860)-RELATED"/>
    <property type="match status" value="1"/>
</dbReference>
<comment type="caution">
    <text evidence="2">The sequence shown here is derived from an EMBL/GenBank/DDBJ whole genome shotgun (WGS) entry which is preliminary data.</text>
</comment>